<dbReference type="AlphaFoldDB" id="A0A0F2MJT0"/>
<organism evidence="2 3">
    <name type="scientific">Sporothrix schenckii 1099-18</name>
    <dbReference type="NCBI Taxonomy" id="1397361"/>
    <lineage>
        <taxon>Eukaryota</taxon>
        <taxon>Fungi</taxon>
        <taxon>Dikarya</taxon>
        <taxon>Ascomycota</taxon>
        <taxon>Pezizomycotina</taxon>
        <taxon>Sordariomycetes</taxon>
        <taxon>Sordariomycetidae</taxon>
        <taxon>Ophiostomatales</taxon>
        <taxon>Ophiostomataceae</taxon>
        <taxon>Sporothrix</taxon>
    </lineage>
</organism>
<protein>
    <submittedName>
        <fullName evidence="2">Uncharacterized protein</fullName>
    </submittedName>
</protein>
<proteinExistence type="predicted"/>
<evidence type="ECO:0000313" key="3">
    <source>
        <dbReference type="Proteomes" id="UP000033710"/>
    </source>
</evidence>
<dbReference type="Proteomes" id="UP000033710">
    <property type="component" value="Unassembled WGS sequence"/>
</dbReference>
<dbReference type="GeneID" id="27670074"/>
<evidence type="ECO:0000256" key="1">
    <source>
        <dbReference type="SAM" id="MobiDB-lite"/>
    </source>
</evidence>
<dbReference type="EMBL" id="AXCR01000004">
    <property type="protein sequence ID" value="KJR88431.1"/>
    <property type="molecule type" value="Genomic_DNA"/>
</dbReference>
<evidence type="ECO:0000313" key="2">
    <source>
        <dbReference type="EMBL" id="KJR88431.1"/>
    </source>
</evidence>
<dbReference type="RefSeq" id="XP_016591107.1">
    <property type="nucleotide sequence ID" value="XM_016734797.1"/>
</dbReference>
<gene>
    <name evidence="2" type="ORF">SPSK_08157</name>
</gene>
<dbReference type="VEuPathDB" id="FungiDB:SPSK_08157"/>
<accession>A0A0F2MJT0</accession>
<dbReference type="KEGG" id="ssck:SPSK_08157"/>
<name>A0A0F2MJT0_SPOSC</name>
<feature type="compositionally biased region" description="Basic and acidic residues" evidence="1">
    <location>
        <begin position="40"/>
        <end position="65"/>
    </location>
</feature>
<comment type="caution">
    <text evidence="2">The sequence shown here is derived from an EMBL/GenBank/DDBJ whole genome shotgun (WGS) entry which is preliminary data.</text>
</comment>
<reference evidence="2 3" key="1">
    <citation type="journal article" date="2014" name="BMC Genomics">
        <title>Comparative genomics of the major fungal agents of human and animal Sporotrichosis: Sporothrix schenckii and Sporothrix brasiliensis.</title>
        <authorList>
            <person name="Teixeira M.M."/>
            <person name="de Almeida L.G."/>
            <person name="Kubitschek-Barreira P."/>
            <person name="Alves F.L."/>
            <person name="Kioshima E.S."/>
            <person name="Abadio A.K."/>
            <person name="Fernandes L."/>
            <person name="Derengowski L.S."/>
            <person name="Ferreira K.S."/>
            <person name="Souza R.C."/>
            <person name="Ruiz J.C."/>
            <person name="de Andrade N.C."/>
            <person name="Paes H.C."/>
            <person name="Nicola A.M."/>
            <person name="Albuquerque P."/>
            <person name="Gerber A.L."/>
            <person name="Martins V.P."/>
            <person name="Peconick L.D."/>
            <person name="Neto A.V."/>
            <person name="Chaucanez C.B."/>
            <person name="Silva P.A."/>
            <person name="Cunha O.L."/>
            <person name="de Oliveira F.F."/>
            <person name="dos Santos T.C."/>
            <person name="Barros A.L."/>
            <person name="Soares M.A."/>
            <person name="de Oliveira L.M."/>
            <person name="Marini M.M."/>
            <person name="Villalobos-Duno H."/>
            <person name="Cunha M.M."/>
            <person name="de Hoog S."/>
            <person name="da Silveira J.F."/>
            <person name="Henrissat B."/>
            <person name="Nino-Vega G.A."/>
            <person name="Cisalpino P.S."/>
            <person name="Mora-Montes H.M."/>
            <person name="Almeida S.R."/>
            <person name="Stajich J.E."/>
            <person name="Lopes-Bezerra L.M."/>
            <person name="Vasconcelos A.T."/>
            <person name="Felipe M.S."/>
        </authorList>
    </citation>
    <scope>NUCLEOTIDE SEQUENCE [LARGE SCALE GENOMIC DNA]</scope>
    <source>
        <strain evidence="2 3">1099-18</strain>
    </source>
</reference>
<sequence>MEGWTGIKSCQRLCRPFMERVPKIRGAQRSAGEGPLQKGWVERARKKERGEREAAGRGSRERGGDAHSSWSTMGQWDRKHKQREWMYRCTQSGGRKYDKLAARQSGR</sequence>
<reference evidence="2 3" key="2">
    <citation type="journal article" date="2015" name="Eukaryot. Cell">
        <title>Asexual propagation of a virulent clone complex in a human and feline outbreak of sporotrichosis.</title>
        <authorList>
            <person name="Teixeira Mde M."/>
            <person name="Rodrigues A.M."/>
            <person name="Tsui C.K."/>
            <person name="de Almeida L.G."/>
            <person name="Van Diepeningen A.D."/>
            <person name="van den Ende B.G."/>
            <person name="Fernandes G.F."/>
            <person name="Kano R."/>
            <person name="Hamelin R.C."/>
            <person name="Lopes-Bezerra L.M."/>
            <person name="Vasconcelos A.T."/>
            <person name="de Hoog S."/>
            <person name="de Camargo Z.P."/>
            <person name="Felipe M.S."/>
        </authorList>
    </citation>
    <scope>NUCLEOTIDE SEQUENCE [LARGE SCALE GENOMIC DNA]</scope>
    <source>
        <strain evidence="2 3">1099-18</strain>
    </source>
</reference>
<feature type="region of interest" description="Disordered" evidence="1">
    <location>
        <begin position="22"/>
        <end position="82"/>
    </location>
</feature>